<evidence type="ECO:0000313" key="2">
    <source>
        <dbReference type="EMBL" id="KKL09700.1"/>
    </source>
</evidence>
<evidence type="ECO:0000256" key="1">
    <source>
        <dbReference type="SAM" id="Phobius"/>
    </source>
</evidence>
<dbReference type="EMBL" id="LAZR01042365">
    <property type="protein sequence ID" value="KKL09700.1"/>
    <property type="molecule type" value="Genomic_DNA"/>
</dbReference>
<sequence length="58" mass="6319">MKSLDVFPGYKTYLIVLIGVALITLSQLGFIDSNDVTVILERSLPLLGLGTIKLALDR</sequence>
<reference evidence="2" key="1">
    <citation type="journal article" date="2015" name="Nature">
        <title>Complex archaea that bridge the gap between prokaryotes and eukaryotes.</title>
        <authorList>
            <person name="Spang A."/>
            <person name="Saw J.H."/>
            <person name="Jorgensen S.L."/>
            <person name="Zaremba-Niedzwiedzka K."/>
            <person name="Martijn J."/>
            <person name="Lind A.E."/>
            <person name="van Eijk R."/>
            <person name="Schleper C."/>
            <person name="Guy L."/>
            <person name="Ettema T.J."/>
        </authorList>
    </citation>
    <scope>NUCLEOTIDE SEQUENCE</scope>
</reference>
<gene>
    <name evidence="2" type="ORF">LCGC14_2563230</name>
</gene>
<keyword evidence="1" id="KW-0812">Transmembrane</keyword>
<name>A0A0F9AK29_9ZZZZ</name>
<organism evidence="2">
    <name type="scientific">marine sediment metagenome</name>
    <dbReference type="NCBI Taxonomy" id="412755"/>
    <lineage>
        <taxon>unclassified sequences</taxon>
        <taxon>metagenomes</taxon>
        <taxon>ecological metagenomes</taxon>
    </lineage>
</organism>
<protein>
    <submittedName>
        <fullName evidence="2">Uncharacterized protein</fullName>
    </submittedName>
</protein>
<keyword evidence="1" id="KW-1133">Transmembrane helix</keyword>
<accession>A0A0F9AK29</accession>
<keyword evidence="1" id="KW-0472">Membrane</keyword>
<dbReference type="AlphaFoldDB" id="A0A0F9AK29"/>
<feature type="transmembrane region" description="Helical" evidence="1">
    <location>
        <begin position="12"/>
        <end position="30"/>
    </location>
</feature>
<comment type="caution">
    <text evidence="2">The sequence shown here is derived from an EMBL/GenBank/DDBJ whole genome shotgun (WGS) entry which is preliminary data.</text>
</comment>
<proteinExistence type="predicted"/>